<proteinExistence type="predicted"/>
<gene>
    <name evidence="4" type="ORF">CXB51_001172</name>
</gene>
<evidence type="ECO:0000313" key="5">
    <source>
        <dbReference type="Proteomes" id="UP000701853"/>
    </source>
</evidence>
<dbReference type="Pfam" id="PF00078">
    <property type="entry name" value="RVT_1"/>
    <property type="match status" value="1"/>
</dbReference>
<dbReference type="FunFam" id="3.30.70.270:FF:000003">
    <property type="entry name" value="Transposon Ty3-G Gag-Pol polyprotein"/>
    <property type="match status" value="1"/>
</dbReference>
<dbReference type="OrthoDB" id="1938712at2759"/>
<dbReference type="GO" id="GO:0003676">
    <property type="term" value="F:nucleic acid binding"/>
    <property type="evidence" value="ECO:0007669"/>
    <property type="project" value="InterPro"/>
</dbReference>
<evidence type="ECO:0000259" key="3">
    <source>
        <dbReference type="PROSITE" id="PS50994"/>
    </source>
</evidence>
<dbReference type="Proteomes" id="UP000701853">
    <property type="component" value="Chromosome 1"/>
</dbReference>
<dbReference type="Gene3D" id="3.30.420.10">
    <property type="entry name" value="Ribonuclease H-like superfamily/Ribonuclease H"/>
    <property type="match status" value="1"/>
</dbReference>
<feature type="domain" description="Reverse transcriptase" evidence="2">
    <location>
        <begin position="1"/>
        <end position="96"/>
    </location>
</feature>
<dbReference type="Gene3D" id="3.10.20.370">
    <property type="match status" value="1"/>
</dbReference>
<sequence>MVFRTRYGHYEFLVMPFGLTNAPAAFMDLMNHMFQPFLDQFVVVFIDDILVYSETEAKHDKYLRIVLQVLREKELYVKFSKCEFWMREVTFLGHVVSAEGIKVDHRKIEAILDWKPPWSTEKQQEAFEKLKKVLMEAPVLIQSESGKDFTVYSDASHVGLGCVLMQEGKVVAYASRQLKPHEGNYPTHDLELAAVIFALKTWRHYCREKGRANVVADALSRRAVSDLRATFARLSLYDDGSLLAELQWPGLKREVTEFVGKCLTCQQVKAEHQLPSGLLQPVKIPLWKRKRVTMDFVSGLPLTPSKKDSTWVIVDRLTKSAHFIPVRTDFSLQKLAKLYVAEIVRLHGVSILIISNRDLRFTSQFWQKLHEALGTRLNFSTAFHPQTDGQSERVIQILEDMLRGCVIDF</sequence>
<dbReference type="InterPro" id="IPR001584">
    <property type="entry name" value="Integrase_cat-core"/>
</dbReference>
<dbReference type="PROSITE" id="PS50878">
    <property type="entry name" value="RT_POL"/>
    <property type="match status" value="1"/>
</dbReference>
<dbReference type="Pfam" id="PF17919">
    <property type="entry name" value="RT_RNaseH_2"/>
    <property type="match status" value="1"/>
</dbReference>
<comment type="caution">
    <text evidence="4">The sequence shown here is derived from an EMBL/GenBank/DDBJ whole genome shotgun (WGS) entry which is preliminary data.</text>
</comment>
<protein>
    <recommendedName>
        <fullName evidence="6">DNA/RNA polymerases superfamily protein</fullName>
    </recommendedName>
</protein>
<dbReference type="SUPFAM" id="SSF56672">
    <property type="entry name" value="DNA/RNA polymerases"/>
    <property type="match status" value="1"/>
</dbReference>
<evidence type="ECO:0000256" key="1">
    <source>
        <dbReference type="ARBA" id="ARBA00023268"/>
    </source>
</evidence>
<dbReference type="InterPro" id="IPR000477">
    <property type="entry name" value="RT_dom"/>
</dbReference>
<dbReference type="InterPro" id="IPR012337">
    <property type="entry name" value="RNaseH-like_sf"/>
</dbReference>
<dbReference type="SUPFAM" id="SSF53098">
    <property type="entry name" value="Ribonuclease H-like"/>
    <property type="match status" value="1"/>
</dbReference>
<keyword evidence="5" id="KW-1185">Reference proteome</keyword>
<evidence type="ECO:0000259" key="2">
    <source>
        <dbReference type="PROSITE" id="PS50878"/>
    </source>
</evidence>
<accession>A0A8J6DD65</accession>
<dbReference type="GO" id="GO:0003824">
    <property type="term" value="F:catalytic activity"/>
    <property type="evidence" value="ECO:0007669"/>
    <property type="project" value="UniProtKB-KW"/>
</dbReference>
<dbReference type="Gene3D" id="3.30.70.270">
    <property type="match status" value="1"/>
</dbReference>
<evidence type="ECO:0008006" key="6">
    <source>
        <dbReference type="Google" id="ProtNLM"/>
    </source>
</evidence>
<feature type="domain" description="Integrase catalytic" evidence="3">
    <location>
        <begin position="281"/>
        <end position="409"/>
    </location>
</feature>
<evidence type="ECO:0000313" key="4">
    <source>
        <dbReference type="EMBL" id="KAG8503225.1"/>
    </source>
</evidence>
<dbReference type="InterPro" id="IPR043128">
    <property type="entry name" value="Rev_trsase/Diguanyl_cyclase"/>
</dbReference>
<reference evidence="4 5" key="1">
    <citation type="journal article" date="2021" name="bioRxiv">
        <title>The Gossypium anomalum genome as a resource for cotton improvement and evolutionary analysis of hybrid incompatibility.</title>
        <authorList>
            <person name="Grover C.E."/>
            <person name="Yuan D."/>
            <person name="Arick M.A."/>
            <person name="Miller E.R."/>
            <person name="Hu G."/>
            <person name="Peterson D.G."/>
            <person name="Wendel J.F."/>
            <person name="Udall J.A."/>
        </authorList>
    </citation>
    <scope>NUCLEOTIDE SEQUENCE [LARGE SCALE GENOMIC DNA]</scope>
    <source>
        <strain evidence="4">JFW-Udall</strain>
        <tissue evidence="4">Leaf</tissue>
    </source>
</reference>
<name>A0A8J6DD65_9ROSI</name>
<dbReference type="GO" id="GO:0015074">
    <property type="term" value="P:DNA integration"/>
    <property type="evidence" value="ECO:0007669"/>
    <property type="project" value="InterPro"/>
</dbReference>
<dbReference type="PANTHER" id="PTHR37984:SF5">
    <property type="entry name" value="PROTEIN NYNRIN-LIKE"/>
    <property type="match status" value="1"/>
</dbReference>
<keyword evidence="1" id="KW-0511">Multifunctional enzyme</keyword>
<dbReference type="PANTHER" id="PTHR37984">
    <property type="entry name" value="PROTEIN CBG26694"/>
    <property type="match status" value="1"/>
</dbReference>
<dbReference type="InterPro" id="IPR041577">
    <property type="entry name" value="RT_RNaseH_2"/>
</dbReference>
<organism evidence="4 5">
    <name type="scientific">Gossypium anomalum</name>
    <dbReference type="NCBI Taxonomy" id="47600"/>
    <lineage>
        <taxon>Eukaryota</taxon>
        <taxon>Viridiplantae</taxon>
        <taxon>Streptophyta</taxon>
        <taxon>Embryophyta</taxon>
        <taxon>Tracheophyta</taxon>
        <taxon>Spermatophyta</taxon>
        <taxon>Magnoliopsida</taxon>
        <taxon>eudicotyledons</taxon>
        <taxon>Gunneridae</taxon>
        <taxon>Pentapetalae</taxon>
        <taxon>rosids</taxon>
        <taxon>malvids</taxon>
        <taxon>Malvales</taxon>
        <taxon>Malvaceae</taxon>
        <taxon>Malvoideae</taxon>
        <taxon>Gossypium</taxon>
    </lineage>
</organism>
<dbReference type="InterPro" id="IPR050951">
    <property type="entry name" value="Retrovirus_Pol_polyprotein"/>
</dbReference>
<dbReference type="EMBL" id="JAHUZN010000001">
    <property type="protein sequence ID" value="KAG8503225.1"/>
    <property type="molecule type" value="Genomic_DNA"/>
</dbReference>
<dbReference type="Gene3D" id="3.10.10.10">
    <property type="entry name" value="HIV Type 1 Reverse Transcriptase, subunit A, domain 1"/>
    <property type="match status" value="1"/>
</dbReference>
<dbReference type="PROSITE" id="PS50994">
    <property type="entry name" value="INTEGRASE"/>
    <property type="match status" value="1"/>
</dbReference>
<dbReference type="InterPro" id="IPR043502">
    <property type="entry name" value="DNA/RNA_pol_sf"/>
</dbReference>
<dbReference type="CDD" id="cd01647">
    <property type="entry name" value="RT_LTR"/>
    <property type="match status" value="1"/>
</dbReference>
<dbReference type="AlphaFoldDB" id="A0A8J6DD65"/>
<dbReference type="InterPro" id="IPR036397">
    <property type="entry name" value="RNaseH_sf"/>
</dbReference>